<reference evidence="2" key="1">
    <citation type="submission" date="2018-05" db="EMBL/GenBank/DDBJ databases">
        <authorList>
            <person name="Lanie J.A."/>
            <person name="Ng W.-L."/>
            <person name="Kazmierczak K.M."/>
            <person name="Andrzejewski T.M."/>
            <person name="Davidsen T.M."/>
            <person name="Wayne K.J."/>
            <person name="Tettelin H."/>
            <person name="Glass J.I."/>
            <person name="Rusch D."/>
            <person name="Podicherti R."/>
            <person name="Tsui H.-C.T."/>
            <person name="Winkler M.E."/>
        </authorList>
    </citation>
    <scope>NUCLEOTIDE SEQUENCE</scope>
</reference>
<feature type="region of interest" description="Disordered" evidence="1">
    <location>
        <begin position="1"/>
        <end position="26"/>
    </location>
</feature>
<evidence type="ECO:0000313" key="2">
    <source>
        <dbReference type="EMBL" id="SVE07851.1"/>
    </source>
</evidence>
<sequence>MMLIKSTPEKRRSMKKTKTNGKKRAEGCEFAKEPNVYDGRSEKQVEHDRMMKDFLDNGGKVEVIPSGISGADYYGVSNSNWKKRSRKSY</sequence>
<organism evidence="2">
    <name type="scientific">marine metagenome</name>
    <dbReference type="NCBI Taxonomy" id="408172"/>
    <lineage>
        <taxon>unclassified sequences</taxon>
        <taxon>metagenomes</taxon>
        <taxon>ecological metagenomes</taxon>
    </lineage>
</organism>
<dbReference type="AlphaFoldDB" id="A0A383AJV5"/>
<feature type="compositionally biased region" description="Basic residues" evidence="1">
    <location>
        <begin position="12"/>
        <end position="22"/>
    </location>
</feature>
<protein>
    <submittedName>
        <fullName evidence="2">Uncharacterized protein</fullName>
    </submittedName>
</protein>
<gene>
    <name evidence="2" type="ORF">METZ01_LOCUS460705</name>
</gene>
<name>A0A383AJV5_9ZZZZ</name>
<dbReference type="EMBL" id="UINC01192617">
    <property type="protein sequence ID" value="SVE07851.1"/>
    <property type="molecule type" value="Genomic_DNA"/>
</dbReference>
<proteinExistence type="predicted"/>
<accession>A0A383AJV5</accession>
<evidence type="ECO:0000256" key="1">
    <source>
        <dbReference type="SAM" id="MobiDB-lite"/>
    </source>
</evidence>